<proteinExistence type="predicted"/>
<evidence type="ECO:0000313" key="3">
    <source>
        <dbReference type="EMBL" id="KAF9741092.1"/>
    </source>
</evidence>
<accession>A0A9P6GSJ8</accession>
<protein>
    <submittedName>
        <fullName evidence="3">Homeobox and C2H2 transcription</fullName>
    </submittedName>
</protein>
<name>A0A9P6GSJ8_9PLEO</name>
<organism evidence="3 4">
    <name type="scientific">Paraphaeosphaeria minitans</name>
    <dbReference type="NCBI Taxonomy" id="565426"/>
    <lineage>
        <taxon>Eukaryota</taxon>
        <taxon>Fungi</taxon>
        <taxon>Dikarya</taxon>
        <taxon>Ascomycota</taxon>
        <taxon>Pezizomycotina</taxon>
        <taxon>Dothideomycetes</taxon>
        <taxon>Pleosporomycetidae</taxon>
        <taxon>Pleosporales</taxon>
        <taxon>Massarineae</taxon>
        <taxon>Didymosphaeriaceae</taxon>
        <taxon>Paraphaeosphaeria</taxon>
    </lineage>
</organism>
<comment type="caution">
    <text evidence="3">The sequence shown here is derived from an EMBL/GenBank/DDBJ whole genome shotgun (WGS) entry which is preliminary data.</text>
</comment>
<feature type="domain" description="C2H2-type" evidence="2">
    <location>
        <begin position="76"/>
        <end position="101"/>
    </location>
</feature>
<dbReference type="InterPro" id="IPR013087">
    <property type="entry name" value="Znf_C2H2_type"/>
</dbReference>
<dbReference type="OrthoDB" id="3779526at2759"/>
<dbReference type="Proteomes" id="UP000756921">
    <property type="component" value="Unassembled WGS sequence"/>
</dbReference>
<dbReference type="SMART" id="SM00355">
    <property type="entry name" value="ZnF_C2H2"/>
    <property type="match status" value="2"/>
</dbReference>
<dbReference type="AlphaFoldDB" id="A0A9P6GSJ8"/>
<keyword evidence="3" id="KW-0371">Homeobox</keyword>
<keyword evidence="4" id="KW-1185">Reference proteome</keyword>
<feature type="domain" description="C2H2-type" evidence="2">
    <location>
        <begin position="120"/>
        <end position="144"/>
    </location>
</feature>
<reference evidence="3" key="1">
    <citation type="journal article" date="2020" name="Mol. Plant Microbe Interact.">
        <title>Genome Sequence of the Biocontrol Agent Coniothyrium minitans strain Conio (IMI 134523).</title>
        <authorList>
            <person name="Patel D."/>
            <person name="Shittu T.A."/>
            <person name="Baroncelli R."/>
            <person name="Muthumeenakshi S."/>
            <person name="Osborne T.H."/>
            <person name="Janganan T.K."/>
            <person name="Sreenivasaprasad S."/>
        </authorList>
    </citation>
    <scope>NUCLEOTIDE SEQUENCE</scope>
    <source>
        <strain evidence="3">Conio</strain>
    </source>
</reference>
<feature type="region of interest" description="Disordered" evidence="1">
    <location>
        <begin position="342"/>
        <end position="364"/>
    </location>
</feature>
<sequence>MTSTSSIPEAFSPADTLPISSPLPVVDSRSITSKRNTASSNGGPWFRTFCTDRTSFAAKANWKKHETKQHEAGEDWPCPIHNCWEVLDRKLDFEAHFKHDHPLIPCPTDVRVRLLPRLDYGCGFDGCKAVLTGWKERCDHVALHMKPKGSEKRKGRSQWKYSNTPRYQITWSLENTRILRQKLECCDMRPNVLEVVHTALSLREGRPFNDAVELDADFRTPSQDSVPSLDILSDEQLSRILSSRAEQPVPTMRPALPSYILDPKVAFAEPHPGDLVAFDIPSPTISGRRTSYMDVDTEDLGLSDEGPDPQIPPGLELDPSQMCYGASSKPFQLYYPHAPTVEEMPQQRRSSKGHILTRHFKGRK</sequence>
<dbReference type="GO" id="GO:0003677">
    <property type="term" value="F:DNA binding"/>
    <property type="evidence" value="ECO:0007669"/>
    <property type="project" value="UniProtKB-KW"/>
</dbReference>
<evidence type="ECO:0000256" key="1">
    <source>
        <dbReference type="SAM" id="MobiDB-lite"/>
    </source>
</evidence>
<evidence type="ECO:0000259" key="2">
    <source>
        <dbReference type="SMART" id="SM00355"/>
    </source>
</evidence>
<evidence type="ECO:0000313" key="4">
    <source>
        <dbReference type="Proteomes" id="UP000756921"/>
    </source>
</evidence>
<keyword evidence="3" id="KW-0238">DNA-binding</keyword>
<gene>
    <name evidence="3" type="ORF">PMIN01_00631</name>
</gene>
<dbReference type="EMBL" id="WJXW01000001">
    <property type="protein sequence ID" value="KAF9741092.1"/>
    <property type="molecule type" value="Genomic_DNA"/>
</dbReference>
<feature type="compositionally biased region" description="Basic residues" evidence="1">
    <location>
        <begin position="349"/>
        <end position="364"/>
    </location>
</feature>